<dbReference type="PANTHER" id="PTHR24269:SF16">
    <property type="entry name" value="PROTEIN SLG1"/>
    <property type="match status" value="1"/>
</dbReference>
<dbReference type="Pfam" id="PF01822">
    <property type="entry name" value="WSC"/>
    <property type="match status" value="1"/>
</dbReference>
<dbReference type="OrthoDB" id="2019572at2759"/>
<keyword evidence="11" id="KW-1185">Reference proteome</keyword>
<feature type="transmembrane region" description="Helical" evidence="7">
    <location>
        <begin position="182"/>
        <end position="204"/>
    </location>
</feature>
<feature type="chain" id="PRO_5014365046" description="WSC domain-containing protein" evidence="8">
    <location>
        <begin position="22"/>
        <end position="280"/>
    </location>
</feature>
<evidence type="ECO:0000256" key="7">
    <source>
        <dbReference type="SAM" id="Phobius"/>
    </source>
</evidence>
<protein>
    <recommendedName>
        <fullName evidence="9">WSC domain-containing protein</fullName>
    </recommendedName>
</protein>
<evidence type="ECO:0000256" key="1">
    <source>
        <dbReference type="ARBA" id="ARBA00004167"/>
    </source>
</evidence>
<dbReference type="EMBL" id="KZ613740">
    <property type="protein sequence ID" value="PMD67266.1"/>
    <property type="molecule type" value="Genomic_DNA"/>
</dbReference>
<keyword evidence="3 8" id="KW-0732">Signal</keyword>
<feature type="signal peptide" evidence="8">
    <location>
        <begin position="1"/>
        <end position="21"/>
    </location>
</feature>
<dbReference type="GeneID" id="36581765"/>
<accession>A0A2J6TW63</accession>
<keyword evidence="5 7" id="KW-0472">Membrane</keyword>
<evidence type="ECO:0000313" key="10">
    <source>
        <dbReference type="EMBL" id="PMD67266.1"/>
    </source>
</evidence>
<keyword evidence="6" id="KW-0325">Glycoprotein</keyword>
<dbReference type="SMART" id="SM00321">
    <property type="entry name" value="WSC"/>
    <property type="match status" value="1"/>
</dbReference>
<evidence type="ECO:0000259" key="9">
    <source>
        <dbReference type="PROSITE" id="PS51212"/>
    </source>
</evidence>
<dbReference type="InterPro" id="IPR051836">
    <property type="entry name" value="Kremen_rcpt"/>
</dbReference>
<dbReference type="InterPro" id="IPR002889">
    <property type="entry name" value="WSC_carb-bd"/>
</dbReference>
<feature type="domain" description="WSC" evidence="9">
    <location>
        <begin position="25"/>
        <end position="116"/>
    </location>
</feature>
<evidence type="ECO:0000256" key="3">
    <source>
        <dbReference type="ARBA" id="ARBA00022729"/>
    </source>
</evidence>
<dbReference type="Proteomes" id="UP000235371">
    <property type="component" value="Unassembled WGS sequence"/>
</dbReference>
<gene>
    <name evidence="10" type="ORF">K444DRAFT_516435</name>
</gene>
<keyword evidence="2 7" id="KW-0812">Transmembrane</keyword>
<evidence type="ECO:0000313" key="11">
    <source>
        <dbReference type="Proteomes" id="UP000235371"/>
    </source>
</evidence>
<dbReference type="PROSITE" id="PS51212">
    <property type="entry name" value="WSC"/>
    <property type="match status" value="1"/>
</dbReference>
<dbReference type="CDD" id="cd12087">
    <property type="entry name" value="TM_EGFR-like"/>
    <property type="match status" value="1"/>
</dbReference>
<dbReference type="GO" id="GO:0005886">
    <property type="term" value="C:plasma membrane"/>
    <property type="evidence" value="ECO:0007669"/>
    <property type="project" value="TreeGrafter"/>
</dbReference>
<name>A0A2J6TW63_9HELO</name>
<evidence type="ECO:0000256" key="2">
    <source>
        <dbReference type="ARBA" id="ARBA00022692"/>
    </source>
</evidence>
<dbReference type="AlphaFoldDB" id="A0A2J6TW63"/>
<dbReference type="InParanoid" id="A0A2J6TW63"/>
<sequence>MKSISSLALVAATLFVAVSNATDDNLPAQGCFSSTLGLKVAGTTDIYTSKGSCSKLCLANGSTVFGLTNSTWCYCGTTIPPVDTQVANSSCNTGCPGFPADKCGGGSKYTSVYLLSDSLQGTVSNINDDGTTPSSTTVTTPSHTASTTQSVVTVVNGQTVYVTPTATATGKSSSGGPSKAGIAAGVVVGLIAIAAIAGGVFLFLRNKKRREVEEEYRRNAAINQFTQGGKHPSSSAGASTLSDMRLDPAVMAQRRMSDGSIADNQDYSRRILKVVHTDPA</sequence>
<evidence type="ECO:0000256" key="8">
    <source>
        <dbReference type="SAM" id="SignalP"/>
    </source>
</evidence>
<keyword evidence="4 7" id="KW-1133">Transmembrane helix</keyword>
<reference evidence="10 11" key="1">
    <citation type="submission" date="2016-04" db="EMBL/GenBank/DDBJ databases">
        <title>A degradative enzymes factory behind the ericoid mycorrhizal symbiosis.</title>
        <authorList>
            <consortium name="DOE Joint Genome Institute"/>
            <person name="Martino E."/>
            <person name="Morin E."/>
            <person name="Grelet G."/>
            <person name="Kuo A."/>
            <person name="Kohler A."/>
            <person name="Daghino S."/>
            <person name="Barry K."/>
            <person name="Choi C."/>
            <person name="Cichocki N."/>
            <person name="Clum A."/>
            <person name="Copeland A."/>
            <person name="Hainaut M."/>
            <person name="Haridas S."/>
            <person name="Labutti K."/>
            <person name="Lindquist E."/>
            <person name="Lipzen A."/>
            <person name="Khouja H.-R."/>
            <person name="Murat C."/>
            <person name="Ohm R."/>
            <person name="Olson A."/>
            <person name="Spatafora J."/>
            <person name="Veneault-Fourrey C."/>
            <person name="Henrissat B."/>
            <person name="Grigoriev I."/>
            <person name="Martin F."/>
            <person name="Perotto S."/>
        </authorList>
    </citation>
    <scope>NUCLEOTIDE SEQUENCE [LARGE SCALE GENOMIC DNA]</scope>
    <source>
        <strain evidence="10 11">E</strain>
    </source>
</reference>
<comment type="subcellular location">
    <subcellularLocation>
        <location evidence="1">Membrane</location>
        <topology evidence="1">Single-pass membrane protein</topology>
    </subcellularLocation>
</comment>
<dbReference type="STRING" id="1095630.A0A2J6TW63"/>
<evidence type="ECO:0000256" key="4">
    <source>
        <dbReference type="ARBA" id="ARBA00022989"/>
    </source>
</evidence>
<dbReference type="PANTHER" id="PTHR24269">
    <property type="entry name" value="KREMEN PROTEIN"/>
    <property type="match status" value="1"/>
</dbReference>
<dbReference type="RefSeq" id="XP_024744170.1">
    <property type="nucleotide sequence ID" value="XM_024873685.1"/>
</dbReference>
<organism evidence="10 11">
    <name type="scientific">Hyaloscypha bicolor E</name>
    <dbReference type="NCBI Taxonomy" id="1095630"/>
    <lineage>
        <taxon>Eukaryota</taxon>
        <taxon>Fungi</taxon>
        <taxon>Dikarya</taxon>
        <taxon>Ascomycota</taxon>
        <taxon>Pezizomycotina</taxon>
        <taxon>Leotiomycetes</taxon>
        <taxon>Helotiales</taxon>
        <taxon>Hyaloscyphaceae</taxon>
        <taxon>Hyaloscypha</taxon>
        <taxon>Hyaloscypha bicolor</taxon>
    </lineage>
</organism>
<evidence type="ECO:0000256" key="6">
    <source>
        <dbReference type="ARBA" id="ARBA00023180"/>
    </source>
</evidence>
<proteinExistence type="predicted"/>
<evidence type="ECO:0000256" key="5">
    <source>
        <dbReference type="ARBA" id="ARBA00023136"/>
    </source>
</evidence>